<accession>A0A517PA72</accession>
<dbReference type="RefSeq" id="WP_145359114.1">
    <property type="nucleotide sequence ID" value="NZ_CP036265.1"/>
</dbReference>
<dbReference type="InterPro" id="IPR041555">
    <property type="entry name" value="MG3"/>
</dbReference>
<dbReference type="PANTHER" id="PTHR40094">
    <property type="entry name" value="ALPHA-2-MACROGLOBULIN HOMOLOG"/>
    <property type="match status" value="1"/>
</dbReference>
<protein>
    <submittedName>
        <fullName evidence="6">MG2 domain protein</fullName>
    </submittedName>
</protein>
<dbReference type="SUPFAM" id="SSF48239">
    <property type="entry name" value="Terpenoid cyclases/Protein prenyltransferases"/>
    <property type="match status" value="1"/>
</dbReference>
<dbReference type="Gene3D" id="1.50.10.20">
    <property type="match status" value="1"/>
</dbReference>
<sequence length="2097" mass="225434" precursor="true">MSRPILAVAALLGASLGLLAMTSAAQPPDPAGPRERAAALLKKGDYADALKLYEQLLKSGEAKGQVAADDLRAALRATDQLGRQELQDGLRETALAARPNDPFLIRAAAESLLNGFHYGYVIDGEFTRGQQRRGGNWTQVFDWDRVRALQLLVGGLPHATAEAMGGDGAAGSYRVTLADAVMNGREGNSAWLLQTLTDLETLPDRADPDPIRQAADPSGAPVTADGDPVFYGVPAAWEAASSDGERWRWALAEAAKFGPDWAAAADLNRAQFLETQFGVGTLSGQLDGLLGEDGTEDAGPWALSTLKDTETIARLATGPKRFPLPEEHNHLALYQQVGGGETDSAVTALNGLAGVYQNRRQYPAAVKVWDRVIEHPKAAPAEKRSAEIAREQIVGAYAAFEPEPVGPAGTEASVALTYKNAEKATLRAYRVNERKWFEQTMRELTKAAGTDFQNEMSGDLLNLWWAGKEAYTEGPIGEWTIELDPPADHTPARKTIETPLKEAGLYFVAAELPNGRTYGVSVQRADLAIAVKPLVGSRALWIVTDAATGAPVEGVKLDLLGYGYEWIRPPGRRALKTIRRTAVTGPDGAATVPEGNDSQQIYQWFATASKPAGGDEPARFGAFGFSDRTFGAEQIGGPLGDVQMKAYAVSDRPAYRPGDTVNLKGWYRRAGYALPTDAQEPQRRLKVVINDPRGEELLSQEVEADEFGAFQVSLELGGEATLGQYHASVGEARNFPSTQQHALNFRVEEYRKPEFEVTVDAPAEPIVLGEEFTATVRAEYLFGGPVAGGVLSYKVTRTVEDAGWHPYDPWEWLYGPAYWSWAPGYQQPDPYGYGRMGGPWRGNDPEEVVAEGDAALGEDGTFKIPLDSSLAKALNADADHRYTITAEVTDASRRTETGGGSVLAAAVPFRVYGYADYGYAVAGEPIGVNFTARTAGGEPLRQVGELAAFRLTGGPDGKTVATPLEQTPEPAIDADGVVSARFLFPTPGQYRVDYQVTADGHTGKESVVLNVVGANGEAGAATVADGLELIPNRKTYAPGDTAKLLLKTEAEVVYLFPRAENGTVPEPVLLRPKGGAVVYDLPIGDADAPNIWVEALAVSGGRLHSVSLRIVVPPTERLLTVEAKPSADRYEPGEEAEVTVTVTDATGEPVQGDVALTVYDRAIDALVGGPNAPDIRKHFTDLLRYHNVQVAHNLSGVAYGQVKQDDDRMPTVGLFGGLVLSDDSEMEMLALEGTMYFGTVGGGMGGFGGGAMAEPQMAKTFSRSGGAPAAPMAAAALELDAGVGDRAEKLEALADGGAAAPAPQVRENFADTALWTANLDLKNGVGTARFALPDDLTGWQIRTWAVGPGSAVGSADGRFVTKKSLLVRLQTPRFLTETDEIVLSALVRSELEQAVEAEVRFDFGEGSPLANPNLGDLTQTVAVPAGKEVRVDLRVAATGTGEANVTAVATTTLPDGTPGPGDAVKQTFPVLEHGTLRTESFAGTVEPGQTDSTVNFTVTEQRDPQRSALAVRFSPSLAVAAVDALPYLAHYPYGCAEQTLNRFLPVLTMRHRLEEAGVTLPTPEEVTANLNASRRGRPFAEWEEKPNPVFDREQVFEMTQEGVDRLATFARPDGGFGWFPGARSSDVYMTTLVTHGLWLASQRGADVPQDLIAGGQRILAQHQAREVAELKRGELPEKQREGANYKLVADSLDAQIFRVLSDLGADPDDATHAAMAGYLFRDRLKLPIKAQALLGLAFAALQDGRLETSLSNLRQYLVNDEENQTAYLRLPNDGGWWYWWNNDLEANALYLELLSTVGQTDGAAPKLVKYLLNNRQSGSRWASTRDTAHVIEAFAAYLKATGEAAPTADVMITLDGKRLHTVSITPENLFTFDGTAILEGEAVTAGEHVLSVQRATPEGAKPAPLYFTARVTTFDKRPFIPAAGLEIKVTRSVRRITDVDETRAFANDDGNVDEREVDQNAREDLAAAPGAPAEATSGDLIEVELILEAKNDYTYVILSDAKAAGFEPVGSQPGTGPLSGWVWDGLHAYREFRDERTDFFLPNLPRGRHSLRYRLRAEAPGTLHALPAVAEGMYAPELRGNSDEWTAIVADREDLTP</sequence>
<dbReference type="Pfam" id="PF00207">
    <property type="entry name" value="A2M"/>
    <property type="match status" value="1"/>
</dbReference>
<keyword evidence="7" id="KW-1185">Reference proteome</keyword>
<evidence type="ECO:0000313" key="6">
    <source>
        <dbReference type="EMBL" id="QDT16265.1"/>
    </source>
</evidence>
<dbReference type="Proteomes" id="UP000318741">
    <property type="component" value="Chromosome"/>
</dbReference>
<dbReference type="InterPro" id="IPR051802">
    <property type="entry name" value="YfhM-like"/>
</dbReference>
<organism evidence="6 7">
    <name type="scientific">Alienimonas californiensis</name>
    <dbReference type="NCBI Taxonomy" id="2527989"/>
    <lineage>
        <taxon>Bacteria</taxon>
        <taxon>Pseudomonadati</taxon>
        <taxon>Planctomycetota</taxon>
        <taxon>Planctomycetia</taxon>
        <taxon>Planctomycetales</taxon>
        <taxon>Planctomycetaceae</taxon>
        <taxon>Alienimonas</taxon>
    </lineage>
</organism>
<dbReference type="PROSITE" id="PS00477">
    <property type="entry name" value="ALPHA_2_MACROGLOBULIN"/>
    <property type="match status" value="1"/>
</dbReference>
<proteinExistence type="inferred from homology"/>
<dbReference type="InterPro" id="IPR011625">
    <property type="entry name" value="A2M_N_BRD"/>
</dbReference>
<dbReference type="GO" id="GO:0005615">
    <property type="term" value="C:extracellular space"/>
    <property type="evidence" value="ECO:0007669"/>
    <property type="project" value="InterPro"/>
</dbReference>
<dbReference type="GO" id="GO:0004866">
    <property type="term" value="F:endopeptidase inhibitor activity"/>
    <property type="evidence" value="ECO:0007669"/>
    <property type="project" value="InterPro"/>
</dbReference>
<dbReference type="SMART" id="SM01359">
    <property type="entry name" value="A2M_N_2"/>
    <property type="match status" value="1"/>
</dbReference>
<dbReference type="Pfam" id="PF17973">
    <property type="entry name" value="bMG10"/>
    <property type="match status" value="1"/>
</dbReference>
<dbReference type="Gene3D" id="2.60.40.1930">
    <property type="match status" value="1"/>
</dbReference>
<comment type="similarity">
    <text evidence="1">Belongs to the protease inhibitor I39 (alpha-2-macroglobulin) family. Bacterial alpha-2-macroglobulin subfamily.</text>
</comment>
<feature type="domain" description="Alpha-2-macroglobulin" evidence="5">
    <location>
        <begin position="1312"/>
        <end position="1401"/>
    </location>
</feature>
<evidence type="ECO:0000256" key="3">
    <source>
        <dbReference type="SAM" id="SignalP"/>
    </source>
</evidence>
<evidence type="ECO:0000256" key="2">
    <source>
        <dbReference type="ARBA" id="ARBA00023157"/>
    </source>
</evidence>
<dbReference type="PANTHER" id="PTHR40094:SF1">
    <property type="entry name" value="UBIQUITIN DOMAIN-CONTAINING PROTEIN"/>
    <property type="match status" value="1"/>
</dbReference>
<evidence type="ECO:0000259" key="5">
    <source>
        <dbReference type="SMART" id="SM01360"/>
    </source>
</evidence>
<dbReference type="InterPro" id="IPR001599">
    <property type="entry name" value="Macroglobln_a2"/>
</dbReference>
<dbReference type="InterPro" id="IPR011626">
    <property type="entry name" value="Alpha-macroglobulin_TED"/>
</dbReference>
<dbReference type="CDD" id="cd02891">
    <property type="entry name" value="A2M_like"/>
    <property type="match status" value="1"/>
</dbReference>
<dbReference type="Pfam" id="PF07703">
    <property type="entry name" value="A2M_BRD"/>
    <property type="match status" value="1"/>
</dbReference>
<dbReference type="SMART" id="SM01419">
    <property type="entry name" value="Thiol-ester_cl"/>
    <property type="match status" value="1"/>
</dbReference>
<dbReference type="KEGG" id="acaf:CA12_23660"/>
<dbReference type="InterPro" id="IPR019742">
    <property type="entry name" value="MacrogloblnA2_CS"/>
</dbReference>
<keyword evidence="2" id="KW-1015">Disulfide bond</keyword>
<feature type="chain" id="PRO_5022163559" evidence="3">
    <location>
        <begin position="21"/>
        <end position="2097"/>
    </location>
</feature>
<gene>
    <name evidence="6" type="ORF">CA12_23660</name>
</gene>
<dbReference type="InterPro" id="IPR047565">
    <property type="entry name" value="Alpha-macroglob_thiol-ester_cl"/>
</dbReference>
<feature type="signal peptide" evidence="3">
    <location>
        <begin position="1"/>
        <end position="20"/>
    </location>
</feature>
<reference evidence="6 7" key="1">
    <citation type="submission" date="2019-02" db="EMBL/GenBank/DDBJ databases">
        <title>Deep-cultivation of Planctomycetes and their phenomic and genomic characterization uncovers novel biology.</title>
        <authorList>
            <person name="Wiegand S."/>
            <person name="Jogler M."/>
            <person name="Boedeker C."/>
            <person name="Pinto D."/>
            <person name="Vollmers J."/>
            <person name="Rivas-Marin E."/>
            <person name="Kohn T."/>
            <person name="Peeters S.H."/>
            <person name="Heuer A."/>
            <person name="Rast P."/>
            <person name="Oberbeckmann S."/>
            <person name="Bunk B."/>
            <person name="Jeske O."/>
            <person name="Meyerdierks A."/>
            <person name="Storesund J.E."/>
            <person name="Kallscheuer N."/>
            <person name="Luecker S."/>
            <person name="Lage O.M."/>
            <person name="Pohl T."/>
            <person name="Merkel B.J."/>
            <person name="Hornburger P."/>
            <person name="Mueller R.-W."/>
            <person name="Bruemmer F."/>
            <person name="Labrenz M."/>
            <person name="Spormann A.M."/>
            <person name="Op den Camp H."/>
            <person name="Overmann J."/>
            <person name="Amann R."/>
            <person name="Jetten M.S.M."/>
            <person name="Mascher T."/>
            <person name="Medema M.H."/>
            <person name="Devos D.P."/>
            <person name="Kaster A.-K."/>
            <person name="Ovreas L."/>
            <person name="Rohde M."/>
            <person name="Galperin M.Y."/>
            <person name="Jogler C."/>
        </authorList>
    </citation>
    <scope>NUCLEOTIDE SEQUENCE [LARGE SCALE GENOMIC DNA]</scope>
    <source>
        <strain evidence="6 7">CA12</strain>
    </source>
</reference>
<dbReference type="Pfam" id="PF17791">
    <property type="entry name" value="MG3"/>
    <property type="match status" value="1"/>
</dbReference>
<keyword evidence="3" id="KW-0732">Signal</keyword>
<feature type="domain" description="Alpha-2-macroglobulin bait region" evidence="4">
    <location>
        <begin position="1027"/>
        <end position="1166"/>
    </location>
</feature>
<evidence type="ECO:0000256" key="1">
    <source>
        <dbReference type="ARBA" id="ARBA00010556"/>
    </source>
</evidence>
<dbReference type="InterPro" id="IPR041246">
    <property type="entry name" value="Bact_MG10"/>
</dbReference>
<dbReference type="Pfam" id="PF07678">
    <property type="entry name" value="TED_complement"/>
    <property type="match status" value="1"/>
</dbReference>
<dbReference type="SMART" id="SM01360">
    <property type="entry name" value="A2M"/>
    <property type="match status" value="1"/>
</dbReference>
<dbReference type="OrthoDB" id="9767116at2"/>
<name>A0A517PA72_9PLAN</name>
<dbReference type="InterPro" id="IPR008930">
    <property type="entry name" value="Terpenoid_cyclase/PrenylTrfase"/>
</dbReference>
<evidence type="ECO:0000313" key="7">
    <source>
        <dbReference type="Proteomes" id="UP000318741"/>
    </source>
</evidence>
<evidence type="ECO:0000259" key="4">
    <source>
        <dbReference type="SMART" id="SM01359"/>
    </source>
</evidence>
<dbReference type="InterPro" id="IPR002890">
    <property type="entry name" value="MG2"/>
</dbReference>
<dbReference type="EMBL" id="CP036265">
    <property type="protein sequence ID" value="QDT16265.1"/>
    <property type="molecule type" value="Genomic_DNA"/>
</dbReference>
<dbReference type="Pfam" id="PF01835">
    <property type="entry name" value="MG2"/>
    <property type="match status" value="1"/>
</dbReference>